<feature type="compositionally biased region" description="Low complexity" evidence="1">
    <location>
        <begin position="406"/>
        <end position="439"/>
    </location>
</feature>
<dbReference type="EMBL" id="DAKRPA010000030">
    <property type="protein sequence ID" value="DBA02528.1"/>
    <property type="molecule type" value="Genomic_DNA"/>
</dbReference>
<proteinExistence type="predicted"/>
<comment type="caution">
    <text evidence="3">The sequence shown here is derived from an EMBL/GenBank/DDBJ whole genome shotgun (WGS) entry which is preliminary data.</text>
</comment>
<dbReference type="InterPro" id="IPR003961">
    <property type="entry name" value="FN3_dom"/>
</dbReference>
<dbReference type="InterPro" id="IPR036116">
    <property type="entry name" value="FN3_sf"/>
</dbReference>
<dbReference type="Gene3D" id="2.60.40.10">
    <property type="entry name" value="Immunoglobulins"/>
    <property type="match status" value="1"/>
</dbReference>
<dbReference type="PROSITE" id="PS50853">
    <property type="entry name" value="FN3"/>
    <property type="match status" value="1"/>
</dbReference>
<feature type="region of interest" description="Disordered" evidence="1">
    <location>
        <begin position="406"/>
        <end position="459"/>
    </location>
</feature>
<accession>A0AAV2Z6C8</accession>
<feature type="region of interest" description="Disordered" evidence="1">
    <location>
        <begin position="174"/>
        <end position="196"/>
    </location>
</feature>
<reference evidence="3" key="2">
    <citation type="journal article" date="2023" name="Microbiol Resour">
        <title>Decontamination and Annotation of the Draft Genome Sequence of the Oomycete Lagenidium giganteum ARSEF 373.</title>
        <authorList>
            <person name="Morgan W.R."/>
            <person name="Tartar A."/>
        </authorList>
    </citation>
    <scope>NUCLEOTIDE SEQUENCE</scope>
    <source>
        <strain evidence="3">ARSEF 373</strain>
    </source>
</reference>
<dbReference type="InterPro" id="IPR013783">
    <property type="entry name" value="Ig-like_fold"/>
</dbReference>
<dbReference type="Proteomes" id="UP001146120">
    <property type="component" value="Unassembled WGS sequence"/>
</dbReference>
<dbReference type="CDD" id="cd00063">
    <property type="entry name" value="FN3"/>
    <property type="match status" value="1"/>
</dbReference>
<evidence type="ECO:0000313" key="3">
    <source>
        <dbReference type="EMBL" id="DBA02528.1"/>
    </source>
</evidence>
<organism evidence="3 4">
    <name type="scientific">Lagenidium giganteum</name>
    <dbReference type="NCBI Taxonomy" id="4803"/>
    <lineage>
        <taxon>Eukaryota</taxon>
        <taxon>Sar</taxon>
        <taxon>Stramenopiles</taxon>
        <taxon>Oomycota</taxon>
        <taxon>Peronosporomycetes</taxon>
        <taxon>Pythiales</taxon>
        <taxon>Pythiaceae</taxon>
    </lineage>
</organism>
<dbReference type="SUPFAM" id="SSF49265">
    <property type="entry name" value="Fibronectin type III"/>
    <property type="match status" value="1"/>
</dbReference>
<evidence type="ECO:0000259" key="2">
    <source>
        <dbReference type="PROSITE" id="PS50853"/>
    </source>
</evidence>
<feature type="compositionally biased region" description="Polar residues" evidence="1">
    <location>
        <begin position="444"/>
        <end position="459"/>
    </location>
</feature>
<evidence type="ECO:0000256" key="1">
    <source>
        <dbReference type="SAM" id="MobiDB-lite"/>
    </source>
</evidence>
<gene>
    <name evidence="3" type="ORF">N0F65_011000</name>
</gene>
<protein>
    <recommendedName>
        <fullName evidence="2">Fibronectin type-III domain-containing protein</fullName>
    </recommendedName>
</protein>
<dbReference type="AlphaFoldDB" id="A0AAV2Z6C8"/>
<sequence>MSFLTDLNDHWHFSWLNEEHVVTQVTLNYPKNAIDFIVAAVLEREDSVPFRVPFIAPPLKKLKVDDFSPMQSDGANEMIERYELMADALEPAMVYAQHLVQSMPVHDRQVRIRTLELEQLLAVVTSTHGQPAQAFSVEAIQERWNTHGLSYSIGDFAQGIRSLFAVEEASSASSPAKLKVTEEPTQEPTATAADSAVTEDTVRAVADELVDAGEVTKDVMQLARTAIQAPIIVAAPSCNNGIVLRWKSFVDVLWPVDRFILQRSADSSNNTKQQWVTIVDTNVTDVVDQHVEAARLYTYRVQTISGDTSSPFSYFTVLSGAATCKAPPQSWSILPSLVSEWCPSWNHVSFEAAQTFLLLCTCFFTVYSVMRSSVTRVQCTQSRHSRLQRIRSATALASPAPLSGVHSVRSLRSTQSTQSSTDSSSVSTLSLDSSARSRAPVPRPTQSPTLTRASTSPAVATSLDRAETCHGCRKKFGIFRRRRICEICRAVALCRKCGFQAPVEQSSERDLLQARRNERASSFSNRVERRLVCRDCCTSGVRFSTVPSVRPSIATASGRTAPASL</sequence>
<reference evidence="3" key="1">
    <citation type="submission" date="2022-11" db="EMBL/GenBank/DDBJ databases">
        <authorList>
            <person name="Morgan W.R."/>
            <person name="Tartar A."/>
        </authorList>
    </citation>
    <scope>NUCLEOTIDE SEQUENCE</scope>
    <source>
        <strain evidence="3">ARSEF 373</strain>
    </source>
</reference>
<keyword evidence="4" id="KW-1185">Reference proteome</keyword>
<evidence type="ECO:0000313" key="4">
    <source>
        <dbReference type="Proteomes" id="UP001146120"/>
    </source>
</evidence>
<name>A0AAV2Z6C8_9STRA</name>
<feature type="domain" description="Fibronectin type-III" evidence="2">
    <location>
        <begin position="226"/>
        <end position="326"/>
    </location>
</feature>